<evidence type="ECO:0000313" key="3">
    <source>
        <dbReference type="EMBL" id="GAG66213.1"/>
    </source>
</evidence>
<evidence type="ECO:0000256" key="1">
    <source>
        <dbReference type="ARBA" id="ARBA00022962"/>
    </source>
</evidence>
<proteinExistence type="predicted"/>
<dbReference type="GO" id="GO:0005829">
    <property type="term" value="C:cytosol"/>
    <property type="evidence" value="ECO:0007669"/>
    <property type="project" value="TreeGrafter"/>
</dbReference>
<dbReference type="PRINTS" id="PR00097">
    <property type="entry name" value="ANTSNTHASEII"/>
</dbReference>
<name>X1VW70_9ZZZZ</name>
<dbReference type="PROSITE" id="PS51273">
    <property type="entry name" value="GATASE_TYPE_1"/>
    <property type="match status" value="1"/>
</dbReference>
<evidence type="ECO:0000259" key="2">
    <source>
        <dbReference type="Pfam" id="PF00117"/>
    </source>
</evidence>
<dbReference type="PANTHER" id="PTHR43418">
    <property type="entry name" value="MULTIFUNCTIONAL TRYPTOPHAN BIOSYNTHESIS PROTEIN-RELATED"/>
    <property type="match status" value="1"/>
</dbReference>
<dbReference type="EMBL" id="BART01000161">
    <property type="protein sequence ID" value="GAG66213.1"/>
    <property type="molecule type" value="Genomic_DNA"/>
</dbReference>
<sequence>MSTIARTKKVDILMIDNYDSFTFNLVQYLGILGENIKVRRNDKIGLGEIEKMEPSRIVISPGPGRPVNAGMSKDIIKHFYKEIPILGVCLGHQCIGEVFGAEVINSGVVIHGKTSKIYHDGKSIFSGVENPFEAARYHSLILKRDTIPSSLEVTARTEDDIVMGVRHKNYKLEGIQFHPESFLTPDGLKILKNFICL</sequence>
<dbReference type="EMBL" id="BARW01028696">
    <property type="protein sequence ID" value="GAJ15230.1"/>
    <property type="molecule type" value="Genomic_DNA"/>
</dbReference>
<dbReference type="PRINTS" id="PR00096">
    <property type="entry name" value="GATASE"/>
</dbReference>
<comment type="caution">
    <text evidence="4">The sequence shown here is derived from an EMBL/GenBank/DDBJ whole genome shotgun (WGS) entry which is preliminary data.</text>
</comment>
<dbReference type="CDD" id="cd01743">
    <property type="entry name" value="GATase1_Anthranilate_Synthase"/>
    <property type="match status" value="1"/>
</dbReference>
<dbReference type="InterPro" id="IPR029062">
    <property type="entry name" value="Class_I_gatase-like"/>
</dbReference>
<dbReference type="PRINTS" id="PR00099">
    <property type="entry name" value="CPSGATASE"/>
</dbReference>
<feature type="domain" description="Glutamine amidotransferase" evidence="2">
    <location>
        <begin position="13"/>
        <end position="195"/>
    </location>
</feature>
<dbReference type="PANTHER" id="PTHR43418:SF4">
    <property type="entry name" value="MULTIFUNCTIONAL TRYPTOPHAN BIOSYNTHESIS PROTEIN"/>
    <property type="match status" value="1"/>
</dbReference>
<dbReference type="InterPro" id="IPR006221">
    <property type="entry name" value="TrpG/PapA_dom"/>
</dbReference>
<dbReference type="SUPFAM" id="SSF52317">
    <property type="entry name" value="Class I glutamine amidotransferase-like"/>
    <property type="match status" value="1"/>
</dbReference>
<accession>X1VW70</accession>
<keyword evidence="1" id="KW-0315">Glutamine amidotransferase</keyword>
<dbReference type="Pfam" id="PF00117">
    <property type="entry name" value="GATase"/>
    <property type="match status" value="1"/>
</dbReference>
<dbReference type="InterPro" id="IPR017926">
    <property type="entry name" value="GATASE"/>
</dbReference>
<dbReference type="AlphaFoldDB" id="X1VW70"/>
<protein>
    <recommendedName>
        <fullName evidence="2">Glutamine amidotransferase domain-containing protein</fullName>
    </recommendedName>
</protein>
<dbReference type="Gene3D" id="3.40.50.880">
    <property type="match status" value="1"/>
</dbReference>
<dbReference type="FunFam" id="3.40.50.880:FF:000003">
    <property type="entry name" value="Anthranilate synthase component II"/>
    <property type="match status" value="1"/>
</dbReference>
<dbReference type="GO" id="GO:0000162">
    <property type="term" value="P:L-tryptophan biosynthetic process"/>
    <property type="evidence" value="ECO:0007669"/>
    <property type="project" value="TreeGrafter"/>
</dbReference>
<gene>
    <name evidence="3" type="ORF">S01H4_00982</name>
    <name evidence="4" type="ORF">S12H4_46281</name>
</gene>
<dbReference type="InterPro" id="IPR050472">
    <property type="entry name" value="Anth_synth/Amidotransfase"/>
</dbReference>
<dbReference type="GO" id="GO:0004049">
    <property type="term" value="F:anthranilate synthase activity"/>
    <property type="evidence" value="ECO:0007669"/>
    <property type="project" value="TreeGrafter"/>
</dbReference>
<evidence type="ECO:0000313" key="4">
    <source>
        <dbReference type="EMBL" id="GAJ15230.1"/>
    </source>
</evidence>
<organism evidence="4">
    <name type="scientific">marine sediment metagenome</name>
    <dbReference type="NCBI Taxonomy" id="412755"/>
    <lineage>
        <taxon>unclassified sequences</taxon>
        <taxon>metagenomes</taxon>
        <taxon>ecological metagenomes</taxon>
    </lineage>
</organism>
<reference evidence="4" key="1">
    <citation type="journal article" date="2014" name="Front. Microbiol.">
        <title>High frequency of phylogenetically diverse reductive dehalogenase-homologous genes in deep subseafloor sedimentary metagenomes.</title>
        <authorList>
            <person name="Kawai M."/>
            <person name="Futagami T."/>
            <person name="Toyoda A."/>
            <person name="Takaki Y."/>
            <person name="Nishi S."/>
            <person name="Hori S."/>
            <person name="Arai W."/>
            <person name="Tsubouchi T."/>
            <person name="Morono Y."/>
            <person name="Uchiyama I."/>
            <person name="Ito T."/>
            <person name="Fujiyama A."/>
            <person name="Inagaki F."/>
            <person name="Takami H."/>
        </authorList>
    </citation>
    <scope>NUCLEOTIDE SEQUENCE</scope>
    <source>
        <strain evidence="4">Expedition CK06-06</strain>
    </source>
</reference>
<dbReference type="NCBIfam" id="TIGR00566">
    <property type="entry name" value="trpG_papA"/>
    <property type="match status" value="1"/>
</dbReference>